<feature type="region of interest" description="Disordered" evidence="1">
    <location>
        <begin position="15"/>
        <end position="38"/>
    </location>
</feature>
<organism evidence="2 3">
    <name type="scientific">Extremus antarcticus</name>
    <dbReference type="NCBI Taxonomy" id="702011"/>
    <lineage>
        <taxon>Eukaryota</taxon>
        <taxon>Fungi</taxon>
        <taxon>Dikarya</taxon>
        <taxon>Ascomycota</taxon>
        <taxon>Pezizomycotina</taxon>
        <taxon>Dothideomycetes</taxon>
        <taxon>Dothideomycetidae</taxon>
        <taxon>Mycosphaerellales</taxon>
        <taxon>Extremaceae</taxon>
        <taxon>Extremus</taxon>
    </lineage>
</organism>
<dbReference type="AlphaFoldDB" id="A0AAJ0D9M5"/>
<protein>
    <submittedName>
        <fullName evidence="2">Uncharacterized protein</fullName>
    </submittedName>
</protein>
<accession>A0AAJ0D9M5</accession>
<proteinExistence type="predicted"/>
<name>A0AAJ0D9M5_9PEZI</name>
<gene>
    <name evidence="2" type="ORF">LTR09_009237</name>
</gene>
<reference evidence="2" key="1">
    <citation type="submission" date="2023-04" db="EMBL/GenBank/DDBJ databases">
        <title>Black Yeasts Isolated from many extreme environments.</title>
        <authorList>
            <person name="Coleine C."/>
            <person name="Stajich J.E."/>
            <person name="Selbmann L."/>
        </authorList>
    </citation>
    <scope>NUCLEOTIDE SEQUENCE</scope>
    <source>
        <strain evidence="2">CCFEE 5312</strain>
    </source>
</reference>
<evidence type="ECO:0000313" key="3">
    <source>
        <dbReference type="Proteomes" id="UP001271007"/>
    </source>
</evidence>
<sequence>MRVDGRDYSKCTERHFTKTSNHSGSDFHEAPTPSQFSSHLDDISKMQIRNYPWTGRGGVERAEDQLTPTDNNTAIAEPTELTLREQMQGGMASVVEQFEQLRQQQQEHAPHQESVANRLEELRRSMAIAQPVVQLSFDLREKILDHSANHESPEDDYGIATRGYIDTDSMVVQSQPDLAEVFCSLYSLTIAEYRSDERFRPIRASLNRRCEVRIAQREGCYYPEPQ</sequence>
<dbReference type="EMBL" id="JAWDJX010000039">
    <property type="protein sequence ID" value="KAK3049569.1"/>
    <property type="molecule type" value="Genomic_DNA"/>
</dbReference>
<keyword evidence="3" id="KW-1185">Reference proteome</keyword>
<evidence type="ECO:0000256" key="1">
    <source>
        <dbReference type="SAM" id="MobiDB-lite"/>
    </source>
</evidence>
<evidence type="ECO:0000313" key="2">
    <source>
        <dbReference type="EMBL" id="KAK3049569.1"/>
    </source>
</evidence>
<comment type="caution">
    <text evidence="2">The sequence shown here is derived from an EMBL/GenBank/DDBJ whole genome shotgun (WGS) entry which is preliminary data.</text>
</comment>
<dbReference type="Proteomes" id="UP001271007">
    <property type="component" value="Unassembled WGS sequence"/>
</dbReference>